<evidence type="ECO:0000259" key="4">
    <source>
        <dbReference type="Pfam" id="PF01918"/>
    </source>
</evidence>
<keyword evidence="3" id="KW-0539">Nucleus</keyword>
<sequence>MQVEQSLCLFRFIRDFFARSYHVAVLSSFIKGDSYFHIQDKQEKEVVLKAVGQAISKAVTIAEIIKVEMKRQVSLLTITLSTVELNKNSPRYQAPTKSCGKINKSLLHLWMLIKVSLKA</sequence>
<evidence type="ECO:0000256" key="3">
    <source>
        <dbReference type="ARBA" id="ARBA00023242"/>
    </source>
</evidence>
<feature type="domain" description="DNA/RNA-binding protein Alba-like" evidence="4">
    <location>
        <begin position="26"/>
        <end position="79"/>
    </location>
</feature>
<dbReference type="InterPro" id="IPR051958">
    <property type="entry name" value="Alba-like_NAB"/>
</dbReference>
<dbReference type="GO" id="GO:0005634">
    <property type="term" value="C:nucleus"/>
    <property type="evidence" value="ECO:0007669"/>
    <property type="project" value="UniProtKB-SubCell"/>
</dbReference>
<dbReference type="Gene3D" id="3.30.110.20">
    <property type="entry name" value="Alba-like domain"/>
    <property type="match status" value="1"/>
</dbReference>
<dbReference type="EMBL" id="OU503049">
    <property type="protein sequence ID" value="CAI9776082.1"/>
    <property type="molecule type" value="Genomic_DNA"/>
</dbReference>
<dbReference type="SUPFAM" id="SSF82704">
    <property type="entry name" value="AlbA-like"/>
    <property type="match status" value="1"/>
</dbReference>
<dbReference type="InterPro" id="IPR002775">
    <property type="entry name" value="DNA/RNA-bd_Alba-like"/>
</dbReference>
<dbReference type="GO" id="GO:0003723">
    <property type="term" value="F:RNA binding"/>
    <property type="evidence" value="ECO:0007669"/>
    <property type="project" value="TreeGrafter"/>
</dbReference>
<gene>
    <name evidence="5" type="ORF">FPE_LOCUS23512</name>
</gene>
<dbReference type="InterPro" id="IPR036882">
    <property type="entry name" value="Alba-like_dom_sf"/>
</dbReference>
<dbReference type="PANTHER" id="PTHR13516">
    <property type="entry name" value="RIBONUCLEASE P SUBUNIT P25"/>
    <property type="match status" value="1"/>
</dbReference>
<accession>A0AAD2E202</accession>
<proteinExistence type="inferred from homology"/>
<name>A0AAD2E202_9LAMI</name>
<evidence type="ECO:0000313" key="5">
    <source>
        <dbReference type="EMBL" id="CAI9776082.1"/>
    </source>
</evidence>
<keyword evidence="6" id="KW-1185">Reference proteome</keyword>
<dbReference type="Proteomes" id="UP000834106">
    <property type="component" value="Chromosome 14"/>
</dbReference>
<evidence type="ECO:0000313" key="6">
    <source>
        <dbReference type="Proteomes" id="UP000834106"/>
    </source>
</evidence>
<comment type="similarity">
    <text evidence="2">Belongs to the histone-like Alba family.</text>
</comment>
<comment type="subcellular location">
    <subcellularLocation>
        <location evidence="1">Nucleus</location>
    </subcellularLocation>
</comment>
<dbReference type="AlphaFoldDB" id="A0AAD2E202"/>
<evidence type="ECO:0000256" key="2">
    <source>
        <dbReference type="ARBA" id="ARBA00008018"/>
    </source>
</evidence>
<dbReference type="PANTHER" id="PTHR13516:SF3">
    <property type="entry name" value="ALBA DNA_RNA-BINDING PROTEIN"/>
    <property type="match status" value="1"/>
</dbReference>
<evidence type="ECO:0000256" key="1">
    <source>
        <dbReference type="ARBA" id="ARBA00004123"/>
    </source>
</evidence>
<dbReference type="Pfam" id="PF01918">
    <property type="entry name" value="Alba"/>
    <property type="match status" value="1"/>
</dbReference>
<organism evidence="5 6">
    <name type="scientific">Fraxinus pennsylvanica</name>
    <dbReference type="NCBI Taxonomy" id="56036"/>
    <lineage>
        <taxon>Eukaryota</taxon>
        <taxon>Viridiplantae</taxon>
        <taxon>Streptophyta</taxon>
        <taxon>Embryophyta</taxon>
        <taxon>Tracheophyta</taxon>
        <taxon>Spermatophyta</taxon>
        <taxon>Magnoliopsida</taxon>
        <taxon>eudicotyledons</taxon>
        <taxon>Gunneridae</taxon>
        <taxon>Pentapetalae</taxon>
        <taxon>asterids</taxon>
        <taxon>lamiids</taxon>
        <taxon>Lamiales</taxon>
        <taxon>Oleaceae</taxon>
        <taxon>Oleeae</taxon>
        <taxon>Fraxinus</taxon>
    </lineage>
</organism>
<reference evidence="5" key="1">
    <citation type="submission" date="2023-05" db="EMBL/GenBank/DDBJ databases">
        <authorList>
            <person name="Huff M."/>
        </authorList>
    </citation>
    <scope>NUCLEOTIDE SEQUENCE</scope>
</reference>
<protein>
    <recommendedName>
        <fullName evidence="4">DNA/RNA-binding protein Alba-like domain-containing protein</fullName>
    </recommendedName>
</protein>